<sequence>STRFFLLTALSTLIGLWVTATCCYGAALATGEITSAIIFQERLHLTVGDKAVTNLGMRAGLVKGDILSITTRLDATIEKPIGECAVTRVDPNSSVCEILSANMEVERGCKVSAPTLKYSMANFYPMAYKLLFGSVDPYAAHEKVTVYIYNIFDNQNNTTKLSQRVKQELINIFAQKKKVHLQQGAIGKKEVRFHPGVDDDNHHLVSELMRTLEVDVFLTGFYTLAQDKINFTFYKYDRLHGDQKLTFQMALAPGAPEFAEAKEIAVPYSPVPRKEYVSCTLAYRSLQYTPQKDERKEIIAREAGKDVFKTYELRRTAFNIISPVDPVIKVDDQDVGFAGKAQVPITLTKGTHKLAVSFKRGYFFNTKDSLLYVSDKCIEKEALLAIQRDGAYEIEALLNPSFDGDNIKFSVYNVSEKKRQVLKGIVRTEATKTVEFFKD</sequence>
<proteinExistence type="predicted"/>
<dbReference type="AlphaFoldDB" id="A0A971S116"/>
<comment type="caution">
    <text evidence="1">The sequence shown here is derived from an EMBL/GenBank/DDBJ whole genome shotgun (WGS) entry which is preliminary data.</text>
</comment>
<name>A0A971S116_9BACT</name>
<reference evidence="1" key="1">
    <citation type="journal article" date="2020" name="Biotechnol. Biofuels">
        <title>New insights from the biogas microbiome by comprehensive genome-resolved metagenomics of nearly 1600 species originating from multiple anaerobic digesters.</title>
        <authorList>
            <person name="Campanaro S."/>
            <person name="Treu L."/>
            <person name="Rodriguez-R L.M."/>
            <person name="Kovalovszki A."/>
            <person name="Ziels R.M."/>
            <person name="Maus I."/>
            <person name="Zhu X."/>
            <person name="Kougias P.G."/>
            <person name="Basile A."/>
            <person name="Luo G."/>
            <person name="Schluter A."/>
            <person name="Konstantinidis K.T."/>
            <person name="Angelidaki I."/>
        </authorList>
    </citation>
    <scope>NUCLEOTIDE SEQUENCE</scope>
    <source>
        <strain evidence="1">AS06rmzACSIP_7</strain>
    </source>
</reference>
<organism evidence="1 2">
    <name type="scientific">Syntrophorhabdus aromaticivorans</name>
    <dbReference type="NCBI Taxonomy" id="328301"/>
    <lineage>
        <taxon>Bacteria</taxon>
        <taxon>Pseudomonadati</taxon>
        <taxon>Thermodesulfobacteriota</taxon>
        <taxon>Syntrophorhabdia</taxon>
        <taxon>Syntrophorhabdales</taxon>
        <taxon>Syntrophorhabdaceae</taxon>
        <taxon>Syntrophorhabdus</taxon>
    </lineage>
</organism>
<feature type="non-terminal residue" evidence="1">
    <location>
        <position position="1"/>
    </location>
</feature>
<accession>A0A971S116</accession>
<dbReference type="EMBL" id="JAAYEE010000155">
    <property type="protein sequence ID" value="NLW35643.1"/>
    <property type="molecule type" value="Genomic_DNA"/>
</dbReference>
<protein>
    <submittedName>
        <fullName evidence="1">Uncharacterized protein</fullName>
    </submittedName>
</protein>
<evidence type="ECO:0000313" key="2">
    <source>
        <dbReference type="Proteomes" id="UP000777265"/>
    </source>
</evidence>
<gene>
    <name evidence="1" type="ORF">GXY80_09220</name>
</gene>
<dbReference type="Proteomes" id="UP000777265">
    <property type="component" value="Unassembled WGS sequence"/>
</dbReference>
<reference evidence="1" key="2">
    <citation type="submission" date="2020-01" db="EMBL/GenBank/DDBJ databases">
        <authorList>
            <person name="Campanaro S."/>
        </authorList>
    </citation>
    <scope>NUCLEOTIDE SEQUENCE</scope>
    <source>
        <strain evidence="1">AS06rmzACSIP_7</strain>
    </source>
</reference>
<evidence type="ECO:0000313" key="1">
    <source>
        <dbReference type="EMBL" id="NLW35643.1"/>
    </source>
</evidence>